<feature type="compositionally biased region" description="Basic and acidic residues" evidence="1">
    <location>
        <begin position="121"/>
        <end position="133"/>
    </location>
</feature>
<dbReference type="PANTHER" id="PTHR33180:SF31">
    <property type="entry name" value="POLYPROTEIN PROTEIN"/>
    <property type="match status" value="1"/>
</dbReference>
<reference evidence="3" key="1">
    <citation type="journal article" date="2011" name="Nature">
        <title>Genome sequence and analysis of the tuber crop potato.</title>
        <authorList>
            <consortium name="The Potato Genome Sequencing Consortium"/>
        </authorList>
    </citation>
    <scope>NUCLEOTIDE SEQUENCE [LARGE SCALE GENOMIC DNA]</scope>
    <source>
        <strain evidence="3">cv. DM1-3 516 R44</strain>
    </source>
</reference>
<dbReference type="AlphaFoldDB" id="M1DDI6"/>
<feature type="region of interest" description="Disordered" evidence="1">
    <location>
        <begin position="96"/>
        <end position="144"/>
    </location>
</feature>
<dbReference type="EnsemblPlants" id="PGSC0003DMT400087287">
    <property type="protein sequence ID" value="PGSC0003DMT400087287"/>
    <property type="gene ID" value="PGSC0003DMG400036858"/>
</dbReference>
<accession>M1DDI6</accession>
<sequence length="400" mass="43766">MRERGRKTKTTKLIVGGIGSTWVQLEKENPSPSSTYSARENEWAKSEAVLNAATRCSRETELIWNMATPKVAGRNMPPRNKDKGIKINEGAAILKGKATKLSTTSGKGKRKGKAPTSPEGVELRSKKLNDPSRIRNPPSTTSTPLVPEQAMVLTLPIQGPHPKEINKLNTEELRTIIEEKSLSTDRVIDRRARVPRDAKKDVEVMPISSNDIGRIEAEYLKDQAEKKQKEATTTKSIPAETFLPTLAAGPSSTSNSIVTFADTLGSFVAALPPRPIVVIASRALMTQASLFRMGQLPQSPNRRAANLETSILGMIQTALNNVVTPMRATINSLEAKIAVCERDQGATYEVTALKDAITALRNDVDQMKATDMSMVFVMVEIADVPECLQPSPEMRIELSR</sequence>
<dbReference type="PANTHER" id="PTHR33180">
    <property type="entry name" value="PHOTOSYSTEM II CP43 REACTION CENTER PROTEIN"/>
    <property type="match status" value="1"/>
</dbReference>
<proteinExistence type="predicted"/>
<dbReference type="PaxDb" id="4113-PGSC0003DMT400087287"/>
<organism evidence="2 3">
    <name type="scientific">Solanum tuberosum</name>
    <name type="common">Potato</name>
    <dbReference type="NCBI Taxonomy" id="4113"/>
    <lineage>
        <taxon>Eukaryota</taxon>
        <taxon>Viridiplantae</taxon>
        <taxon>Streptophyta</taxon>
        <taxon>Embryophyta</taxon>
        <taxon>Tracheophyta</taxon>
        <taxon>Spermatophyta</taxon>
        <taxon>Magnoliopsida</taxon>
        <taxon>eudicotyledons</taxon>
        <taxon>Gunneridae</taxon>
        <taxon>Pentapetalae</taxon>
        <taxon>asterids</taxon>
        <taxon>lamiids</taxon>
        <taxon>Solanales</taxon>
        <taxon>Solanaceae</taxon>
        <taxon>Solanoideae</taxon>
        <taxon>Solaneae</taxon>
        <taxon>Solanum</taxon>
    </lineage>
</organism>
<protein>
    <recommendedName>
        <fullName evidence="4">Polyprotein protein</fullName>
    </recommendedName>
</protein>
<name>M1DDI6_SOLTU</name>
<dbReference type="Proteomes" id="UP000011115">
    <property type="component" value="Unassembled WGS sequence"/>
</dbReference>
<reference evidence="2" key="2">
    <citation type="submission" date="2015-06" db="UniProtKB">
        <authorList>
            <consortium name="EnsemblPlants"/>
        </authorList>
    </citation>
    <scope>IDENTIFICATION</scope>
    <source>
        <strain evidence="2">DM1-3 516 R44</strain>
    </source>
</reference>
<evidence type="ECO:0000313" key="3">
    <source>
        <dbReference type="Proteomes" id="UP000011115"/>
    </source>
</evidence>
<dbReference type="InParanoid" id="M1DDI6"/>
<dbReference type="HOGENOM" id="CLU_864378_0_0_1"/>
<feature type="compositionally biased region" description="Low complexity" evidence="1">
    <location>
        <begin position="96"/>
        <end position="106"/>
    </location>
</feature>
<dbReference type="Gramene" id="PGSC0003DMT400087287">
    <property type="protein sequence ID" value="PGSC0003DMT400087287"/>
    <property type="gene ID" value="PGSC0003DMG400036858"/>
</dbReference>
<evidence type="ECO:0000256" key="1">
    <source>
        <dbReference type="SAM" id="MobiDB-lite"/>
    </source>
</evidence>
<keyword evidence="3" id="KW-1185">Reference proteome</keyword>
<evidence type="ECO:0008006" key="4">
    <source>
        <dbReference type="Google" id="ProtNLM"/>
    </source>
</evidence>
<evidence type="ECO:0000313" key="2">
    <source>
        <dbReference type="EnsemblPlants" id="PGSC0003DMT400087287"/>
    </source>
</evidence>